<dbReference type="Proteomes" id="UP001164250">
    <property type="component" value="Chromosome 1"/>
</dbReference>
<sequence>MRLSPSSPSSTQLMMLRSHSSTSASTNPPSLGRALHPGTVLILLAGRFMGKRVVFLKQLPLRVASSYRSV</sequence>
<protein>
    <submittedName>
        <fullName evidence="1">Uncharacterized protein</fullName>
    </submittedName>
</protein>
<evidence type="ECO:0000313" key="1">
    <source>
        <dbReference type="EMBL" id="KAJ0110310.1"/>
    </source>
</evidence>
<proteinExistence type="predicted"/>
<gene>
    <name evidence="1" type="ORF">Patl1_01380</name>
</gene>
<organism evidence="1 2">
    <name type="scientific">Pistacia atlantica</name>
    <dbReference type="NCBI Taxonomy" id="434234"/>
    <lineage>
        <taxon>Eukaryota</taxon>
        <taxon>Viridiplantae</taxon>
        <taxon>Streptophyta</taxon>
        <taxon>Embryophyta</taxon>
        <taxon>Tracheophyta</taxon>
        <taxon>Spermatophyta</taxon>
        <taxon>Magnoliopsida</taxon>
        <taxon>eudicotyledons</taxon>
        <taxon>Gunneridae</taxon>
        <taxon>Pentapetalae</taxon>
        <taxon>rosids</taxon>
        <taxon>malvids</taxon>
        <taxon>Sapindales</taxon>
        <taxon>Anacardiaceae</taxon>
        <taxon>Pistacia</taxon>
    </lineage>
</organism>
<name>A0ACC1C426_9ROSI</name>
<dbReference type="EMBL" id="CM047897">
    <property type="protein sequence ID" value="KAJ0110310.1"/>
    <property type="molecule type" value="Genomic_DNA"/>
</dbReference>
<reference evidence="2" key="1">
    <citation type="journal article" date="2023" name="G3 (Bethesda)">
        <title>Genome assembly and association tests identify interacting loci associated with vigor, precocity, and sex in interspecific pistachio rootstocks.</title>
        <authorList>
            <person name="Palmer W."/>
            <person name="Jacygrad E."/>
            <person name="Sagayaradj S."/>
            <person name="Cavanaugh K."/>
            <person name="Han R."/>
            <person name="Bertier L."/>
            <person name="Beede B."/>
            <person name="Kafkas S."/>
            <person name="Golino D."/>
            <person name="Preece J."/>
            <person name="Michelmore R."/>
        </authorList>
    </citation>
    <scope>NUCLEOTIDE SEQUENCE [LARGE SCALE GENOMIC DNA]</scope>
</reference>
<comment type="caution">
    <text evidence="1">The sequence shown here is derived from an EMBL/GenBank/DDBJ whole genome shotgun (WGS) entry which is preliminary data.</text>
</comment>
<accession>A0ACC1C426</accession>
<keyword evidence="2" id="KW-1185">Reference proteome</keyword>
<evidence type="ECO:0000313" key="2">
    <source>
        <dbReference type="Proteomes" id="UP001164250"/>
    </source>
</evidence>